<dbReference type="Proteomes" id="UP000648187">
    <property type="component" value="Unassembled WGS sequence"/>
</dbReference>
<keyword evidence="2" id="KW-0472">Membrane</keyword>
<evidence type="ECO:0000256" key="1">
    <source>
        <dbReference type="SAM" id="MobiDB-lite"/>
    </source>
</evidence>
<dbReference type="EMBL" id="JACKWZ010000386">
    <property type="protein sequence ID" value="KAF9408398.1"/>
    <property type="molecule type" value="Genomic_DNA"/>
</dbReference>
<proteinExistence type="predicted"/>
<feature type="transmembrane region" description="Helical" evidence="2">
    <location>
        <begin position="570"/>
        <end position="588"/>
    </location>
</feature>
<organism evidence="4 5">
    <name type="scientific">Spodoptera exigua</name>
    <name type="common">Beet armyworm</name>
    <name type="synonym">Noctua fulgens</name>
    <dbReference type="NCBI Taxonomy" id="7107"/>
    <lineage>
        <taxon>Eukaryota</taxon>
        <taxon>Metazoa</taxon>
        <taxon>Ecdysozoa</taxon>
        <taxon>Arthropoda</taxon>
        <taxon>Hexapoda</taxon>
        <taxon>Insecta</taxon>
        <taxon>Pterygota</taxon>
        <taxon>Neoptera</taxon>
        <taxon>Endopterygota</taxon>
        <taxon>Lepidoptera</taxon>
        <taxon>Glossata</taxon>
        <taxon>Ditrysia</taxon>
        <taxon>Noctuoidea</taxon>
        <taxon>Noctuidae</taxon>
        <taxon>Amphipyrinae</taxon>
        <taxon>Spodoptera</taxon>
    </lineage>
</organism>
<keyword evidence="2" id="KW-0812">Transmembrane</keyword>
<dbReference type="SMART" id="SM00355">
    <property type="entry name" value="ZnF_C2H2"/>
    <property type="match status" value="2"/>
</dbReference>
<name>A0A835G636_SPOEX</name>
<keyword evidence="2" id="KW-1133">Transmembrane helix</keyword>
<feature type="region of interest" description="Disordered" evidence="1">
    <location>
        <begin position="267"/>
        <end position="289"/>
    </location>
</feature>
<protein>
    <recommendedName>
        <fullName evidence="3">C2H2-type domain-containing protein</fullName>
    </recommendedName>
</protein>
<feature type="domain" description="C2H2-type" evidence="3">
    <location>
        <begin position="581"/>
        <end position="602"/>
    </location>
</feature>
<accession>A0A835G636</accession>
<sequence>MVRSVWSFLYPSMHTNDKDSKMLPGYGKGNPTPKVVMPCVVTRWRYMMSYVMSIIEQAINIQALSALTPDDVKDIIPQTGPRVLFMRCWKAWKAEFLCINSSLPNLDLSDLEFGRDPVINISLAEEKENVPTSNVENFIIVNENVPPNSGEIEQGTQSGLLERILLKSLDTSSLLIYKGGTLDGDSTRNLLASAIAREILSENKNSTIVGPIYFKWANLIKEVFPGERTTTYYIPACTTASGAVLQARGKLVHQVLNKRRRLQQLGALPTKVKRSREESPAPSSSPRPLPVLLCESHRLDENVEDDLQWLRNSSEPWSLVEIKWKNTFKYRVTLLHKNHNDQTLESYINEYPALRKPLGYTLLNIDFEAAYRDQTNNLFVYFPVAKIKILDLLRKRKTKDNITQELISIADCESYVFCRAPKEEDKNLAAFLAIPHLLNTTPINRKRKQKKPSCSWKPSKVETRDAFIKHLRSDAEISQSIELRLKTLENKGATSQPYIIIVGESLNEIKTYLVVVNKSVIYHRVNIIQAVDTCYKAIWALNAEYGSIPYSIWFFIQRGLYKMNSQYDRVLLYLLFTMVICFVCRMQFLSIKILKSHFGLVHSTEELRVFVCVEDDCNRQFQLFNSFRRHVLQKHKLSIKTTDNALQPFNTKELEFDHSIVNSDIDQLQSNASSDSSPLTTSLQPLSGQEMVERAFSNLVASLYANQSLPRNVVQTIINGYSEFMAKPLALAIAKELEMLSSNNTIPKSSLKTVVNTVKPLLTNPLTKLDTEYKRLEYFRSKNTYIQPETIVVGERLERVKRSGISRILPITCEQHFIPLRKSVLSETIDYMRRLNRVDNDVAIENFIQGSFWRNRMNQRQGKIVIPIFIFFDDYEIGNPLGSRAGQHKLGAVYASIPCLAPCHSSALRNIFLLLLFHSSDRVVFGNNVIFNCVIEELNYLSLNGIEFDLPDFTGVVHFELGLILGDNLGIHAISGFVESFSANYSCRVCKVPKQVMKTQCFENKEFLRTLSNYESDLRLGNPSETAFAKGTEGQLQAAVTELNTMYLSLTKDSLKPKFHNLVHYHTALEKYGPIISLWSMRFEAKHRIFKMASNASCNRRNIALSLAMKHQLQLNDFFLKAYCPTFSELVLFLVLVICQRKSLVQVTWATVSTTRYAKGTILVYDTSPDDLLPVFFKVQNVFLYDSNSLILMGQLLQTLEFDEHFFAYVVQEPEAKQNVVKFLNSFSHPIPCNINILSNSKKYVTLRNTL</sequence>
<gene>
    <name evidence="4" type="ORF">HW555_011901</name>
</gene>
<evidence type="ECO:0000313" key="5">
    <source>
        <dbReference type="Proteomes" id="UP000648187"/>
    </source>
</evidence>
<evidence type="ECO:0000259" key="3">
    <source>
        <dbReference type="PROSITE" id="PS00028"/>
    </source>
</evidence>
<dbReference type="PROSITE" id="PS00028">
    <property type="entry name" value="ZINC_FINGER_C2H2_1"/>
    <property type="match status" value="2"/>
</dbReference>
<feature type="domain" description="C2H2-type" evidence="3">
    <location>
        <begin position="612"/>
        <end position="635"/>
    </location>
</feature>
<evidence type="ECO:0000256" key="2">
    <source>
        <dbReference type="SAM" id="Phobius"/>
    </source>
</evidence>
<comment type="caution">
    <text evidence="4">The sequence shown here is derived from an EMBL/GenBank/DDBJ whole genome shotgun (WGS) entry which is preliminary data.</text>
</comment>
<dbReference type="InterPro" id="IPR013087">
    <property type="entry name" value="Znf_C2H2_type"/>
</dbReference>
<dbReference type="AlphaFoldDB" id="A0A835G636"/>
<evidence type="ECO:0000313" key="4">
    <source>
        <dbReference type="EMBL" id="KAF9408398.1"/>
    </source>
</evidence>
<keyword evidence="5" id="KW-1185">Reference proteome</keyword>
<reference evidence="4" key="1">
    <citation type="submission" date="2020-08" db="EMBL/GenBank/DDBJ databases">
        <title>Spodoptera exigua strain:BAW_Kor-Di-RS1 Genome sequencing and assembly.</title>
        <authorList>
            <person name="Kim J."/>
            <person name="Nam H.Y."/>
            <person name="Kwon M."/>
            <person name="Choi J.H."/>
            <person name="Cho S.R."/>
            <person name="Kim G.-H."/>
        </authorList>
    </citation>
    <scope>NUCLEOTIDE SEQUENCE</scope>
    <source>
        <strain evidence="4">BAW_Kor-Di-RS1</strain>
        <tissue evidence="4">Whole-body</tissue>
    </source>
</reference>